<accession>A0A5T8IVJ1</accession>
<comment type="caution">
    <text evidence="1">The sequence shown here is derived from an EMBL/GenBank/DDBJ whole genome shotgun (WGS) entry which is preliminary data.</text>
</comment>
<dbReference type="AlphaFoldDB" id="A0A5T8IVJ1"/>
<evidence type="ECO:0000313" key="1">
    <source>
        <dbReference type="EMBL" id="EBN6113781.1"/>
    </source>
</evidence>
<reference evidence="1" key="1">
    <citation type="submission" date="2018-07" db="EMBL/GenBank/DDBJ databases">
        <authorList>
            <consortium name="PulseNet: The National Subtyping Network for Foodborne Disease Surveillance"/>
            <person name="Tarr C.L."/>
            <person name="Trees E."/>
            <person name="Katz L.S."/>
            <person name="Carleton-Romer H.A."/>
            <person name="Stroika S."/>
            <person name="Kucerova Z."/>
            <person name="Roache K.F."/>
            <person name="Sabol A.L."/>
            <person name="Besser J."/>
            <person name="Gerner-Smidt P."/>
        </authorList>
    </citation>
    <scope>NUCLEOTIDE SEQUENCE</scope>
    <source>
        <strain evidence="1">PNUSAS020861</strain>
    </source>
</reference>
<organism evidence="1">
    <name type="scientific">Salmonella enterica</name>
    <name type="common">Salmonella choleraesuis</name>
    <dbReference type="NCBI Taxonomy" id="28901"/>
    <lineage>
        <taxon>Bacteria</taxon>
        <taxon>Pseudomonadati</taxon>
        <taxon>Pseudomonadota</taxon>
        <taxon>Gammaproteobacteria</taxon>
        <taxon>Enterobacterales</taxon>
        <taxon>Enterobacteriaceae</taxon>
        <taxon>Salmonella</taxon>
    </lineage>
</organism>
<dbReference type="EMBL" id="AAGGEZ010000001">
    <property type="protein sequence ID" value="EBN6113781.1"/>
    <property type="molecule type" value="Genomic_DNA"/>
</dbReference>
<name>A0A5T8IVJ1_SALER</name>
<proteinExistence type="predicted"/>
<sequence>MLLSRKKAPWGQVTRHIFHTALVPYKPILFREMSYWVAAGITNAQAIQTPQPQECGTFKYHSYHTKNAS</sequence>
<gene>
    <name evidence="1" type="ORF">DWF34_01560</name>
</gene>
<protein>
    <submittedName>
        <fullName evidence="1">Uncharacterized protein</fullName>
    </submittedName>
</protein>